<sequence>MGKIFNVTGPCIPQKHYMADITECIRQIRKMIDAGAYFTINRARQYGKTTTLAALDKALEEDYLVIWLDFQSLGSASYQNENTFSLAFLQVFIRELKRRHGNEMPGIRELTAKLQEILNEKDPAFDLMKLFEQLLEVCGNSARPVVLMIDEVDSASNNQVFLDFLAQLRNYYLERDTKGTAAFQSVILAGVHDIKNLKRKIRPEEDHKINSPWNIAADFEVDMSLSRDGIEGMLTEYESDHQTGMNPSKMAGLLHDYTSGYPYLVSRLCKLMDEKIDARDEHTKKSAWTREGFLEAVRILLMETNTLFDSLIGKLADYPELEQMLKELLFFGKPITYNPTNQVIGLAVMFGFVKNAAGKVIPENRIFDTLLYNYFLSLDEMKSLDIYTASLLDKNIFIHEGHLNMKKILEKFVLHFHDLYGNRKETFLEEEGRRYFLLYLRPIINGIGNYYIEARTRSLGRTDIIVDYRGKQYVIETKIWRGNEYNSRGENQIIDYLDDYNLQTGYMLSFNFNQKKQIGVQEIVINGKRLIEAVV</sequence>
<evidence type="ECO:0000313" key="2">
    <source>
        <dbReference type="Proteomes" id="UP000274920"/>
    </source>
</evidence>
<evidence type="ECO:0000313" key="1">
    <source>
        <dbReference type="EMBL" id="RRK32740.1"/>
    </source>
</evidence>
<name>A0A426DIN2_9FIRM</name>
<keyword evidence="2" id="KW-1185">Reference proteome</keyword>
<dbReference type="SUPFAM" id="SSF52540">
    <property type="entry name" value="P-loop containing nucleoside triphosphate hydrolases"/>
    <property type="match status" value="1"/>
</dbReference>
<dbReference type="Gene3D" id="3.40.50.300">
    <property type="entry name" value="P-loop containing nucleotide triphosphate hydrolases"/>
    <property type="match status" value="1"/>
</dbReference>
<protein>
    <submittedName>
        <fullName evidence="1">9-O-acetyl-N-acetylneuraminate esterase</fullName>
    </submittedName>
</protein>
<dbReference type="Proteomes" id="UP000274920">
    <property type="component" value="Unassembled WGS sequence"/>
</dbReference>
<comment type="caution">
    <text evidence="1">The sequence shown here is derived from an EMBL/GenBank/DDBJ whole genome shotgun (WGS) entry which is preliminary data.</text>
</comment>
<gene>
    <name evidence="1" type="ORF">EBB54_16270</name>
</gene>
<dbReference type="Pfam" id="PF14516">
    <property type="entry name" value="AAA_35"/>
    <property type="match status" value="1"/>
</dbReference>
<dbReference type="AlphaFoldDB" id="A0A426DIN2"/>
<organism evidence="1 2">
    <name type="scientific">Schaedlerella arabinosiphila</name>
    <dbReference type="NCBI Taxonomy" id="2044587"/>
    <lineage>
        <taxon>Bacteria</taxon>
        <taxon>Bacillati</taxon>
        <taxon>Bacillota</taxon>
        <taxon>Clostridia</taxon>
        <taxon>Lachnospirales</taxon>
        <taxon>Lachnospiraceae</taxon>
        <taxon>Schaedlerella</taxon>
    </lineage>
</organism>
<proteinExistence type="predicted"/>
<dbReference type="EMBL" id="RHJS01000002">
    <property type="protein sequence ID" value="RRK32740.1"/>
    <property type="molecule type" value="Genomic_DNA"/>
</dbReference>
<accession>A0A426DIN2</accession>
<dbReference type="RefSeq" id="WP_125128184.1">
    <property type="nucleotide sequence ID" value="NZ_RHJS01000002.1"/>
</dbReference>
<reference evidence="1" key="1">
    <citation type="submission" date="2018-10" db="EMBL/GenBank/DDBJ databases">
        <title>Schaedlerella arabinophila gen. nov. sp. nov., isolated from the mouse intestinal tract and comparative analysis with the genome of the closely related altered Schaedler flora strain ASF502.</title>
        <authorList>
            <person name="Miyake S."/>
            <person name="Soh M."/>
            <person name="Seedorf H."/>
        </authorList>
    </citation>
    <scope>NUCLEOTIDE SEQUENCE [LARGE SCALE GENOMIC DNA]</scope>
    <source>
        <strain evidence="1">DSM 106076</strain>
    </source>
</reference>
<dbReference type="InterPro" id="IPR027417">
    <property type="entry name" value="P-loop_NTPase"/>
</dbReference>